<dbReference type="NCBIfam" id="TIGR01460">
    <property type="entry name" value="HAD-SF-IIA"/>
    <property type="match status" value="1"/>
</dbReference>
<dbReference type="eggNOG" id="arCOG04221">
    <property type="taxonomic scope" value="Archaea"/>
</dbReference>
<sequence length="266" mass="29459">MDIEGVILDVDGVISRGKKPIERAIEGYRLLRDAGIKTVFVSNNSARSRRMMVEKFSRYGMDVGEAEIIVATHATAVFIRERDGKSRVYTTGEHGLVEELENEGHEVVENPDADYLVAASNRNINFEIFTKALRLALNDQVKYVAVNPDRIFPGEDGPVPGTGLVIGAIYWMTGREPDAVVGKPSKVIVEQAVQMLGVERDRIAIVGDQIEIDVLAGKNSGLKTVLVLSGVTTKYNYEKKVNEAGLTPDFVFRDLYDFAQRVISRK</sequence>
<organism evidence="1 2">
    <name type="scientific">Geoglobus acetivorans</name>
    <dbReference type="NCBI Taxonomy" id="565033"/>
    <lineage>
        <taxon>Archaea</taxon>
        <taxon>Methanobacteriati</taxon>
        <taxon>Methanobacteriota</taxon>
        <taxon>Archaeoglobi</taxon>
        <taxon>Archaeoglobales</taxon>
        <taxon>Archaeoglobaceae</taxon>
        <taxon>Geoglobus</taxon>
    </lineage>
</organism>
<gene>
    <name evidence="1" type="ORF">GACE_1758</name>
</gene>
<dbReference type="Pfam" id="PF13242">
    <property type="entry name" value="Hydrolase_like"/>
    <property type="match status" value="1"/>
</dbReference>
<dbReference type="SUPFAM" id="SSF56784">
    <property type="entry name" value="HAD-like"/>
    <property type="match status" value="1"/>
</dbReference>
<dbReference type="InterPro" id="IPR036412">
    <property type="entry name" value="HAD-like_sf"/>
</dbReference>
<dbReference type="InterPro" id="IPR023214">
    <property type="entry name" value="HAD_sf"/>
</dbReference>
<dbReference type="Gene3D" id="3.40.50.1000">
    <property type="entry name" value="HAD superfamily/HAD-like"/>
    <property type="match status" value="2"/>
</dbReference>
<reference evidence="1 2" key="1">
    <citation type="journal article" date="2015" name="Appl. Environ. Microbiol.">
        <title>The Geoglobus acetivorans genome: Fe(III) reduction, acetate utilization, autotrophic growth, and degradation of aromatic compounds in a hyperthermophilic archaeon.</title>
        <authorList>
            <person name="Mardanov A.V."/>
            <person name="Slododkina G.B."/>
            <person name="Slobodkin A.I."/>
            <person name="Beletsky A.V."/>
            <person name="Gavrilov S.N."/>
            <person name="Kublanov I.V."/>
            <person name="Bonch-Osmolovskaya E.A."/>
            <person name="Skryabin K.G."/>
            <person name="Ravin N.V."/>
        </authorList>
    </citation>
    <scope>NUCLEOTIDE SEQUENCE [LARGE SCALE GENOMIC DNA]</scope>
    <source>
        <strain evidence="1 2">SBH6</strain>
    </source>
</reference>
<dbReference type="GO" id="GO:0016791">
    <property type="term" value="F:phosphatase activity"/>
    <property type="evidence" value="ECO:0007669"/>
    <property type="project" value="TreeGrafter"/>
</dbReference>
<dbReference type="Pfam" id="PF13344">
    <property type="entry name" value="Hydrolase_6"/>
    <property type="match status" value="1"/>
</dbReference>
<dbReference type="AlphaFoldDB" id="A0A0A7GIP0"/>
<dbReference type="HOGENOM" id="CLU_043473_1_2_2"/>
<proteinExistence type="predicted"/>
<protein>
    <submittedName>
        <fullName evidence="1">Sugar phosphatase of the HAD superfamily</fullName>
    </submittedName>
</protein>
<dbReference type="PANTHER" id="PTHR19288:SF46">
    <property type="entry name" value="HALOACID DEHALOGENASE-LIKE HYDROLASE DOMAIN-CONTAINING PROTEIN 2"/>
    <property type="match status" value="1"/>
</dbReference>
<dbReference type="KEGG" id="gac:GACE_1758"/>
<dbReference type="Proteomes" id="UP000030624">
    <property type="component" value="Chromosome"/>
</dbReference>
<evidence type="ECO:0000313" key="1">
    <source>
        <dbReference type="EMBL" id="AIY90787.1"/>
    </source>
</evidence>
<evidence type="ECO:0000313" key="2">
    <source>
        <dbReference type="Proteomes" id="UP000030624"/>
    </source>
</evidence>
<dbReference type="GeneID" id="24798334"/>
<dbReference type="PANTHER" id="PTHR19288">
    <property type="entry name" value="4-NITROPHENYLPHOSPHATASE-RELATED"/>
    <property type="match status" value="1"/>
</dbReference>
<dbReference type="InterPro" id="IPR006357">
    <property type="entry name" value="HAD-SF_hydro_IIA"/>
</dbReference>
<dbReference type="STRING" id="565033.GACE_1758"/>
<accession>A0A0A7GIP0</accession>
<name>A0A0A7GIP0_GEOAI</name>
<dbReference type="EMBL" id="CP009552">
    <property type="protein sequence ID" value="AIY90787.1"/>
    <property type="molecule type" value="Genomic_DNA"/>
</dbReference>
<dbReference type="RefSeq" id="WP_048092746.1">
    <property type="nucleotide sequence ID" value="NZ_CP009552.1"/>
</dbReference>
<dbReference type="GO" id="GO:0005737">
    <property type="term" value="C:cytoplasm"/>
    <property type="evidence" value="ECO:0007669"/>
    <property type="project" value="TreeGrafter"/>
</dbReference>